<dbReference type="SUPFAM" id="SSF48452">
    <property type="entry name" value="TPR-like"/>
    <property type="match status" value="3"/>
</dbReference>
<comment type="caution">
    <text evidence="1">The sequence shown here is derived from an EMBL/GenBank/DDBJ whole genome shotgun (WGS) entry which is preliminary data.</text>
</comment>
<evidence type="ECO:0000313" key="1">
    <source>
        <dbReference type="EMBL" id="GEN05278.1"/>
    </source>
</evidence>
<organism evidence="1 4">
    <name type="scientific">Myxococcus fulvus</name>
    <dbReference type="NCBI Taxonomy" id="33"/>
    <lineage>
        <taxon>Bacteria</taxon>
        <taxon>Pseudomonadati</taxon>
        <taxon>Myxococcota</taxon>
        <taxon>Myxococcia</taxon>
        <taxon>Myxococcales</taxon>
        <taxon>Cystobacterineae</taxon>
        <taxon>Myxococcaceae</taxon>
        <taxon>Myxococcus</taxon>
    </lineage>
</organism>
<dbReference type="InterPro" id="IPR011990">
    <property type="entry name" value="TPR-like_helical_dom_sf"/>
</dbReference>
<reference evidence="2 3" key="1">
    <citation type="submission" date="2016-10" db="EMBL/GenBank/DDBJ databases">
        <authorList>
            <person name="Varghese N."/>
            <person name="Submissions S."/>
        </authorList>
    </citation>
    <scope>NUCLEOTIDE SEQUENCE [LARGE SCALE GENOMIC DNA]</scope>
    <source>
        <strain evidence="2 3">DSM 16525</strain>
    </source>
</reference>
<dbReference type="Proteomes" id="UP000183760">
    <property type="component" value="Unassembled WGS sequence"/>
</dbReference>
<name>A0A511SVS9_MYXFU</name>
<dbReference type="EMBL" id="BJXR01000006">
    <property type="protein sequence ID" value="GEN05278.1"/>
    <property type="molecule type" value="Genomic_DNA"/>
</dbReference>
<evidence type="ECO:0000313" key="4">
    <source>
        <dbReference type="Proteomes" id="UP000321514"/>
    </source>
</evidence>
<gene>
    <name evidence="1" type="ORF">MFU01_03150</name>
    <name evidence="2" type="ORF">SAMN05443572_1011178</name>
</gene>
<dbReference type="Proteomes" id="UP000321514">
    <property type="component" value="Unassembled WGS sequence"/>
</dbReference>
<keyword evidence="3" id="KW-1185">Reference proteome</keyword>
<dbReference type="AlphaFoldDB" id="A0A511SVS9"/>
<dbReference type="STRING" id="1334629.MFUL124B02_06805"/>
<dbReference type="RefSeq" id="WP_074949572.1">
    <property type="nucleotide sequence ID" value="NZ_BJXR01000006.1"/>
</dbReference>
<dbReference type="PROSITE" id="PS51257">
    <property type="entry name" value="PROKAR_LIPOPROTEIN"/>
    <property type="match status" value="1"/>
</dbReference>
<dbReference type="Gene3D" id="1.25.40.10">
    <property type="entry name" value="Tetratricopeptide repeat domain"/>
    <property type="match status" value="2"/>
</dbReference>
<dbReference type="Gene3D" id="2.60.40.3140">
    <property type="match status" value="1"/>
</dbReference>
<dbReference type="OrthoDB" id="5476519at2"/>
<dbReference type="Gene3D" id="2.60.120.1130">
    <property type="match status" value="1"/>
</dbReference>
<accession>A0A511SVS9</accession>
<reference evidence="1 4" key="2">
    <citation type="submission" date="2019-07" db="EMBL/GenBank/DDBJ databases">
        <title>Whole genome shotgun sequence of Myxococcus fulvus NBRC 100333.</title>
        <authorList>
            <person name="Hosoyama A."/>
            <person name="Uohara A."/>
            <person name="Ohji S."/>
            <person name="Ichikawa N."/>
        </authorList>
    </citation>
    <scope>NUCLEOTIDE SEQUENCE [LARGE SCALE GENOMIC DNA]</scope>
    <source>
        <strain evidence="1 4">NBRC 100333</strain>
    </source>
</reference>
<sequence>MRTFRRGLTAFALVAGLTGCSHSPTTSVAPRVLESAAEKARSGTDEARTLAFAGFHAYLMEGDAAAAQQRFDAAVAKDPADPYALIGQHLLARRAGRPDRALVAALEVVTRAPTHPLALIGARYALDTVGTAPPLDEAILAAAQKALASGASGETAYLLRGTRLSVAVTRGDLKARDAVLKELGGVSEATLVGPFSAFHVLSWDEAWPTGQGGSLAGPFTGAFGALPARKLLAPDGRLDLGGEPGEGDVYLMAFDAEVPEAATYVARSVSAASHQVVVDGTPVLERAAWTLATSTVTSRAVKLSAGKHRIIVRQLKGGTSGVLSFSLLREDGQPANVRFTAATGPAPATWGSAPSLAEAKGVYPTAKSIKDALSGEAGELLSTFLAARDGLARDADGARRLMADVDATTPALLALRAEVAAADRTVPSKVARGRATRDLEALLSKDTTNVAAMLLRADLFMDDGQAASALETLKTASEAVQPPGFPLFLMRARAALTLDVDALAEESLAAALQLQPQLCEALGLQYNLARRRDAVERSNTLVEAQKDCPGVAARRADHARTRGDLEAAAREYAQLLARDPTSVSAGTSLSSLYVGLRRHDDAIAVLEKLAVTWPRNTELLKRMADVREYSGKSAEALALREKALALEGDDLSLRRAVERAKTGKELLQEFAIDGQEALRSYDAEPVTGGAAVFVLDAAAVRVYPDGSIVNRIHTIQKALEQSGVQEIAEVNVPRGAQVLALRTLKADGRVLEPENIEGKDTVSLPGVQVGDSVQVEYLLAESPRGPAQPGFTASAFYFQIANQPNAWTTYTVAAPKGTGMKVDAHAMKAPQPTVKGDEEVFHYEARRVPPFIPEPDAPPSGNEYLPFVMVGAGATGNDSLARVYGDAFQERWARTSEVVRFTREATQGKEGLEAVKALHAAVMQRFSGRDNGLGQSAASTVAQDRGSRLTVLKAGLEELGIPSRVAAVRTFNVDPAEYLFPNDSLLPYAALRVEVPGSEPVWVDTSVRYGPFGELPEFAMGELPAYLLPEPGRKLEVVKTPATKQSTGKQVRLTLSLDADGKMTGKGEETYTGFEAAQLAEAFNQLSAESRNQALQGAVARYFGGAALSSVTLDHKDQVGAPFVLRYEFTVPRFGRLEGGNRMALGPLTFPAQLGRRYVQLSSRRTPLYIDNTEASSTQVTLSLPSGWRLPDPQPPIDVKNPFGHFTRTEKQEGATLTITESLRLPRARVAPRQYEQFAGFTGDVDLIQTREMFLVKQ</sequence>
<evidence type="ECO:0000313" key="2">
    <source>
        <dbReference type="EMBL" id="SET12657.1"/>
    </source>
</evidence>
<protein>
    <submittedName>
        <fullName evidence="1">Uncharacterized protein</fullName>
    </submittedName>
</protein>
<evidence type="ECO:0000313" key="3">
    <source>
        <dbReference type="Proteomes" id="UP000183760"/>
    </source>
</evidence>
<dbReference type="EMBL" id="FOIB01000001">
    <property type="protein sequence ID" value="SET12657.1"/>
    <property type="molecule type" value="Genomic_DNA"/>
</dbReference>
<proteinExistence type="predicted"/>